<keyword evidence="2" id="KW-0378">Hydrolase</keyword>
<dbReference type="EMBL" id="VJVV01000002">
    <property type="protein sequence ID" value="TRO83259.1"/>
    <property type="molecule type" value="Genomic_DNA"/>
</dbReference>
<dbReference type="PANTHER" id="PTHR33877:SF1">
    <property type="entry name" value="TYPE IV METHYL-DIRECTED RESTRICTION ENZYME ECOKMCRA"/>
    <property type="match status" value="1"/>
</dbReference>
<keyword evidence="2" id="KW-0255">Endonuclease</keyword>
<dbReference type="InterPro" id="IPR052892">
    <property type="entry name" value="NA-targeting_endonuclease"/>
</dbReference>
<dbReference type="Proteomes" id="UP000317155">
    <property type="component" value="Unassembled WGS sequence"/>
</dbReference>
<evidence type="ECO:0000313" key="2">
    <source>
        <dbReference type="EMBL" id="TRO83259.1"/>
    </source>
</evidence>
<dbReference type="GO" id="GO:0004519">
    <property type="term" value="F:endonuclease activity"/>
    <property type="evidence" value="ECO:0007669"/>
    <property type="project" value="UniProtKB-KW"/>
</dbReference>
<gene>
    <name evidence="2" type="ORF">FL622_04030</name>
</gene>
<evidence type="ECO:0000313" key="3">
    <source>
        <dbReference type="Proteomes" id="UP000317155"/>
    </source>
</evidence>
<name>A0A550JJ78_9BACT</name>
<dbReference type="InterPro" id="IPR002711">
    <property type="entry name" value="HNH"/>
</dbReference>
<dbReference type="CDD" id="cd00085">
    <property type="entry name" value="HNHc"/>
    <property type="match status" value="1"/>
</dbReference>
<dbReference type="RefSeq" id="WP_092056015.1">
    <property type="nucleotide sequence ID" value="NZ_FOJJ01000012.1"/>
</dbReference>
<dbReference type="GO" id="GO:0008270">
    <property type="term" value="F:zinc ion binding"/>
    <property type="evidence" value="ECO:0007669"/>
    <property type="project" value="InterPro"/>
</dbReference>
<evidence type="ECO:0000259" key="1">
    <source>
        <dbReference type="SMART" id="SM00507"/>
    </source>
</evidence>
<dbReference type="InterPro" id="IPR003615">
    <property type="entry name" value="HNH_nuc"/>
</dbReference>
<proteinExistence type="predicted"/>
<dbReference type="Pfam" id="PF01844">
    <property type="entry name" value="HNH"/>
    <property type="match status" value="1"/>
</dbReference>
<keyword evidence="2" id="KW-0540">Nuclease</keyword>
<protein>
    <submittedName>
        <fullName evidence="2">HNH endonuclease</fullName>
    </submittedName>
</protein>
<comment type="caution">
    <text evidence="2">The sequence shown here is derived from an EMBL/GenBank/DDBJ whole genome shotgun (WGS) entry which is preliminary data.</text>
</comment>
<dbReference type="OrthoDB" id="9802901at2"/>
<dbReference type="Gene3D" id="1.10.30.50">
    <property type="match status" value="1"/>
</dbReference>
<dbReference type="GO" id="GO:0003676">
    <property type="term" value="F:nucleic acid binding"/>
    <property type="evidence" value="ECO:0007669"/>
    <property type="project" value="InterPro"/>
</dbReference>
<organism evidence="2 3">
    <name type="scientific">Trichloromonas acetexigens</name>
    <dbReference type="NCBI Taxonomy" id="38815"/>
    <lineage>
        <taxon>Bacteria</taxon>
        <taxon>Pseudomonadati</taxon>
        <taxon>Thermodesulfobacteriota</taxon>
        <taxon>Desulfuromonadia</taxon>
        <taxon>Desulfuromonadales</taxon>
        <taxon>Trichloromonadaceae</taxon>
        <taxon>Trichloromonas</taxon>
    </lineage>
</organism>
<dbReference type="PANTHER" id="PTHR33877">
    <property type="entry name" value="SLL1193 PROTEIN"/>
    <property type="match status" value="1"/>
</dbReference>
<keyword evidence="3" id="KW-1185">Reference proteome</keyword>
<dbReference type="SMART" id="SM00507">
    <property type="entry name" value="HNHc"/>
    <property type="match status" value="1"/>
</dbReference>
<feature type="domain" description="HNH nuclease" evidence="1">
    <location>
        <begin position="26"/>
        <end position="77"/>
    </location>
</feature>
<accession>A0A550JJ78</accession>
<reference evidence="2 3" key="1">
    <citation type="submission" date="2019-07" db="EMBL/GenBank/DDBJ databases">
        <title>Insights of Desulfuromonas acetexigens electromicrobiology.</title>
        <authorList>
            <person name="Katuri K."/>
            <person name="Sapireddy V."/>
            <person name="Shaw D.R."/>
            <person name="Saikaly P."/>
        </authorList>
    </citation>
    <scope>NUCLEOTIDE SEQUENCE [LARGE SCALE GENOMIC DNA]</scope>
    <source>
        <strain evidence="2 3">2873</strain>
    </source>
</reference>
<dbReference type="AlphaFoldDB" id="A0A550JJ78"/>
<sequence>MEPFLEVTEEDERREREKARELRQSRWWKNRIATGICYYCGMKVAPKELTLDHLVPVSRGGKSTKTNCVPACKSCNNKKKNLLPMEWEDYLAGLGREDRA</sequence>